<feature type="coiled-coil region" evidence="1">
    <location>
        <begin position="117"/>
        <end position="211"/>
    </location>
</feature>
<gene>
    <name evidence="2" type="ORF">HNQ55_000183</name>
</gene>
<keyword evidence="3" id="KW-1185">Reference proteome</keyword>
<comment type="caution">
    <text evidence="2">The sequence shown here is derived from an EMBL/GenBank/DDBJ whole genome shotgun (WGS) entry which is preliminary data.</text>
</comment>
<dbReference type="AlphaFoldDB" id="A0A7X0TS43"/>
<keyword evidence="1" id="KW-0175">Coiled coil</keyword>
<dbReference type="Proteomes" id="UP000537141">
    <property type="component" value="Unassembled WGS sequence"/>
</dbReference>
<organism evidence="2 3">
    <name type="scientific">Thalassotalea piscium</name>
    <dbReference type="NCBI Taxonomy" id="1230533"/>
    <lineage>
        <taxon>Bacteria</taxon>
        <taxon>Pseudomonadati</taxon>
        <taxon>Pseudomonadota</taxon>
        <taxon>Gammaproteobacteria</taxon>
        <taxon>Alteromonadales</taxon>
        <taxon>Colwelliaceae</taxon>
        <taxon>Thalassotalea</taxon>
    </lineage>
</organism>
<name>A0A7X0TS43_9GAMM</name>
<evidence type="ECO:0000256" key="1">
    <source>
        <dbReference type="SAM" id="Coils"/>
    </source>
</evidence>
<protein>
    <submittedName>
        <fullName evidence="2">Phosphatidylserine/phosphatidylglycerophosphate/ cardiolipin synthase-like enzyme</fullName>
    </submittedName>
</protein>
<evidence type="ECO:0000313" key="3">
    <source>
        <dbReference type="Proteomes" id="UP000537141"/>
    </source>
</evidence>
<accession>A0A7X0TS43</accession>
<dbReference type="EMBL" id="JACHHU010000001">
    <property type="protein sequence ID" value="MBB6541709.1"/>
    <property type="molecule type" value="Genomic_DNA"/>
</dbReference>
<proteinExistence type="predicted"/>
<dbReference type="RefSeq" id="WP_184421210.1">
    <property type="nucleotide sequence ID" value="NZ_AP027362.1"/>
</dbReference>
<sequence>MAKTNQTQDPQQKEAFERIERKVEILEKWAANGIPFVLVNGNRQIDDKGKYVLEFFPTSPTGLRKWNGKQNSKDVVKQYDIPPYTTSAKSLDAIPTGLKLRIYGDDNKLNLWERLKFKAKLQSNAKEKNALQELEEELKISEANHQGLAYELIELRVTNKHLEEENSTLENQIESVRLSIKSQLDLKKKQLKQSDLKNKQLSIENAKLKKLLDEHGIDYEIADESTSIIDFPGK</sequence>
<reference evidence="2 3" key="1">
    <citation type="submission" date="2020-08" db="EMBL/GenBank/DDBJ databases">
        <title>Genomic Encyclopedia of Type Strains, Phase IV (KMG-IV): sequencing the most valuable type-strain genomes for metagenomic binning, comparative biology and taxonomic classification.</title>
        <authorList>
            <person name="Goeker M."/>
        </authorList>
    </citation>
    <scope>NUCLEOTIDE SEQUENCE [LARGE SCALE GENOMIC DNA]</scope>
    <source>
        <strain evidence="2 3">DSM 26287</strain>
    </source>
</reference>
<evidence type="ECO:0000313" key="2">
    <source>
        <dbReference type="EMBL" id="MBB6541709.1"/>
    </source>
</evidence>